<sequence>MLPYQNLHQAEAALGRELTIAEKLWLNYSANKPDHLLHYHNILFLILFYSIAPLPYMFIELSRSKRIEKHKIQSKIKNSFQDMLKCYKDVMQTFIVVVGPLQVSSYPFIKLIGIRTSLSLPSGGEMFWQFLVYFLIEDYTAYWVHRLLHSNWGYEKIHHVHHEYSAPMGFAAPYAHWSEILILGMPAFLGPAVVPGHITTYWLWFVLRQMEAIEIHSGYDFSWSPTRFIPFYGGAKYHDYHHYVGRHSQSNFASVFTYCDYLYGTDKVSPVSDNYDEIYCMDPTIIRLWLGYRYHKSILRKMEETVERNGGHREGSYDSMPAQDLKSE</sequence>
<dbReference type="AlphaFoldDB" id="A0A8X7YQM0"/>
<dbReference type="GO" id="GO:0016020">
    <property type="term" value="C:membrane"/>
    <property type="evidence" value="ECO:0007669"/>
    <property type="project" value="UniProtKB-SubCell"/>
</dbReference>
<evidence type="ECO:0000256" key="1">
    <source>
        <dbReference type="ARBA" id="ARBA00004370"/>
    </source>
</evidence>
<dbReference type="InterPro" id="IPR050307">
    <property type="entry name" value="Sterol_Desaturase_Related"/>
</dbReference>
<accession>A0A8X7YQM0</accession>
<evidence type="ECO:0000256" key="2">
    <source>
        <dbReference type="ARBA" id="ARBA00009324"/>
    </source>
</evidence>
<evidence type="ECO:0000256" key="3">
    <source>
        <dbReference type="ARBA" id="ARBA00022692"/>
    </source>
</evidence>
<evidence type="ECO:0000313" key="9">
    <source>
        <dbReference type="EMBL" id="KAG6749395.1"/>
    </source>
</evidence>
<proteinExistence type="inferred from homology"/>
<dbReference type="GO" id="GO:0005506">
    <property type="term" value="F:iron ion binding"/>
    <property type="evidence" value="ECO:0007669"/>
    <property type="project" value="InterPro"/>
</dbReference>
<reference evidence="9" key="1">
    <citation type="journal article" date="2020" name="bioRxiv">
        <title>Hybrid origin of Populus tomentosa Carr. identified through genome sequencing and phylogenomic analysis.</title>
        <authorList>
            <person name="An X."/>
            <person name="Gao K."/>
            <person name="Chen Z."/>
            <person name="Li J."/>
            <person name="Yang X."/>
            <person name="Yang X."/>
            <person name="Zhou J."/>
            <person name="Guo T."/>
            <person name="Zhao T."/>
            <person name="Huang S."/>
            <person name="Miao D."/>
            <person name="Khan W.U."/>
            <person name="Rao P."/>
            <person name="Ye M."/>
            <person name="Lei B."/>
            <person name="Liao W."/>
            <person name="Wang J."/>
            <person name="Ji L."/>
            <person name="Li Y."/>
            <person name="Guo B."/>
            <person name="Mustafa N.S."/>
            <person name="Li S."/>
            <person name="Yun Q."/>
            <person name="Keller S.R."/>
            <person name="Mao J."/>
            <person name="Zhang R."/>
            <person name="Strauss S.H."/>
        </authorList>
    </citation>
    <scope>NUCLEOTIDE SEQUENCE</scope>
    <source>
        <strain evidence="9">GM15</strain>
        <tissue evidence="9">Leaf</tissue>
    </source>
</reference>
<protein>
    <recommendedName>
        <fullName evidence="8">Fatty acid hydroxylase domain-containing protein</fullName>
    </recommendedName>
</protein>
<keyword evidence="3 7" id="KW-0812">Transmembrane</keyword>
<evidence type="ECO:0000313" key="10">
    <source>
        <dbReference type="Proteomes" id="UP000886885"/>
    </source>
</evidence>
<dbReference type="Proteomes" id="UP000886885">
    <property type="component" value="Chromosome 14A"/>
</dbReference>
<dbReference type="GO" id="GO:0008610">
    <property type="term" value="P:lipid biosynthetic process"/>
    <property type="evidence" value="ECO:0007669"/>
    <property type="project" value="InterPro"/>
</dbReference>
<dbReference type="EMBL" id="JAAWWB010000027">
    <property type="protein sequence ID" value="KAG6749395.1"/>
    <property type="molecule type" value="Genomic_DNA"/>
</dbReference>
<name>A0A8X7YQM0_POPTO</name>
<dbReference type="Pfam" id="PF04116">
    <property type="entry name" value="FA_hydroxylase"/>
    <property type="match status" value="1"/>
</dbReference>
<keyword evidence="4 7" id="KW-1133">Transmembrane helix</keyword>
<comment type="subcellular location">
    <subcellularLocation>
        <location evidence="1">Membrane</location>
    </subcellularLocation>
</comment>
<evidence type="ECO:0000256" key="4">
    <source>
        <dbReference type="ARBA" id="ARBA00022989"/>
    </source>
</evidence>
<evidence type="ECO:0000256" key="7">
    <source>
        <dbReference type="SAM" id="Phobius"/>
    </source>
</evidence>
<evidence type="ECO:0000256" key="5">
    <source>
        <dbReference type="ARBA" id="ARBA00023136"/>
    </source>
</evidence>
<comment type="caution">
    <text evidence="9">The sequence shown here is derived from an EMBL/GenBank/DDBJ whole genome shotgun (WGS) entry which is preliminary data.</text>
</comment>
<evidence type="ECO:0000259" key="8">
    <source>
        <dbReference type="Pfam" id="PF04116"/>
    </source>
</evidence>
<dbReference type="GO" id="GO:0016491">
    <property type="term" value="F:oxidoreductase activity"/>
    <property type="evidence" value="ECO:0007669"/>
    <property type="project" value="InterPro"/>
</dbReference>
<keyword evidence="5 7" id="KW-0472">Membrane</keyword>
<dbReference type="InterPro" id="IPR006694">
    <property type="entry name" value="Fatty_acid_hydroxylase"/>
</dbReference>
<keyword evidence="10" id="KW-1185">Reference proteome</keyword>
<dbReference type="OrthoDB" id="1658724at2759"/>
<evidence type="ECO:0000256" key="6">
    <source>
        <dbReference type="SAM" id="MobiDB-lite"/>
    </source>
</evidence>
<organism evidence="9 10">
    <name type="scientific">Populus tomentosa</name>
    <name type="common">Chinese white poplar</name>
    <dbReference type="NCBI Taxonomy" id="118781"/>
    <lineage>
        <taxon>Eukaryota</taxon>
        <taxon>Viridiplantae</taxon>
        <taxon>Streptophyta</taxon>
        <taxon>Embryophyta</taxon>
        <taxon>Tracheophyta</taxon>
        <taxon>Spermatophyta</taxon>
        <taxon>Magnoliopsida</taxon>
        <taxon>eudicotyledons</taxon>
        <taxon>Gunneridae</taxon>
        <taxon>Pentapetalae</taxon>
        <taxon>rosids</taxon>
        <taxon>fabids</taxon>
        <taxon>Malpighiales</taxon>
        <taxon>Salicaceae</taxon>
        <taxon>Saliceae</taxon>
        <taxon>Populus</taxon>
    </lineage>
</organism>
<gene>
    <name evidence="9" type="ORF">POTOM_046441</name>
</gene>
<comment type="similarity">
    <text evidence="2">Belongs to the sterol desaturase family.</text>
</comment>
<feature type="transmembrane region" description="Helical" evidence="7">
    <location>
        <begin position="39"/>
        <end position="59"/>
    </location>
</feature>
<feature type="domain" description="Fatty acid hydroxylase" evidence="8">
    <location>
        <begin position="130"/>
        <end position="265"/>
    </location>
</feature>
<dbReference type="PANTHER" id="PTHR11863">
    <property type="entry name" value="STEROL DESATURASE"/>
    <property type="match status" value="1"/>
</dbReference>
<feature type="region of interest" description="Disordered" evidence="6">
    <location>
        <begin position="309"/>
        <end position="328"/>
    </location>
</feature>